<dbReference type="PANTHER" id="PTHR11054:SF0">
    <property type="entry name" value="6-PHOSPHOGLUCONOLACTONASE"/>
    <property type="match status" value="1"/>
</dbReference>
<dbReference type="InterPro" id="IPR005900">
    <property type="entry name" value="6-phosphogluconolactonase_DevB"/>
</dbReference>
<keyword evidence="4" id="KW-1185">Reference proteome</keyword>
<organism evidence="4">
    <name type="scientific">Naegleria gruberi</name>
    <name type="common">Amoeba</name>
    <dbReference type="NCBI Taxonomy" id="5762"/>
    <lineage>
        <taxon>Eukaryota</taxon>
        <taxon>Discoba</taxon>
        <taxon>Heterolobosea</taxon>
        <taxon>Tetramitia</taxon>
        <taxon>Eutetramitia</taxon>
        <taxon>Vahlkampfiidae</taxon>
        <taxon>Naegleria</taxon>
    </lineage>
</organism>
<feature type="domain" description="Glucosamine/galactosamine-6-phosphate isomerase" evidence="2">
    <location>
        <begin position="26"/>
        <end position="242"/>
    </location>
</feature>
<dbReference type="InterPro" id="IPR039104">
    <property type="entry name" value="6PGL"/>
</dbReference>
<dbReference type="OMA" id="YDKIVDW"/>
<dbReference type="EMBL" id="GG738881">
    <property type="protein sequence ID" value="EFC42258.1"/>
    <property type="molecule type" value="Genomic_DNA"/>
</dbReference>
<dbReference type="Pfam" id="PF01182">
    <property type="entry name" value="Glucosamine_iso"/>
    <property type="match status" value="1"/>
</dbReference>
<dbReference type="SUPFAM" id="SSF100950">
    <property type="entry name" value="NagB/RpiA/CoA transferase-like"/>
    <property type="match status" value="1"/>
</dbReference>
<dbReference type="GO" id="GO:0005975">
    <property type="term" value="P:carbohydrate metabolic process"/>
    <property type="evidence" value="ECO:0007669"/>
    <property type="project" value="InterPro"/>
</dbReference>
<sequence>MKVQYSRNTIKSLANSAPSVADDSFNTVCAQAIFDSIVKSVQQHGRAMVGLSGGSTPIPIYEKLSKLMQPLLPNKNIIFFLMDDRYVPQDDKDSNQKLVLESLTSSVTDQITLIFPNSQLSIDECVKDYENRLKQELALQPNQQVTLSTLGMGPDGHTCSLFPSSTVIPGTFDNEFKILHTTTTQFAVFDRITVNYHFLFKHSAQLFMFFKGQDKTDLWNQMESIITKGEYNTQDSIPQQLVYPCIQFLLMENCTLFERC</sequence>
<dbReference type="GO" id="GO:0017057">
    <property type="term" value="F:6-phosphogluconolactonase activity"/>
    <property type="evidence" value="ECO:0007669"/>
    <property type="project" value="InterPro"/>
</dbReference>
<evidence type="ECO:0000313" key="4">
    <source>
        <dbReference type="Proteomes" id="UP000006671"/>
    </source>
</evidence>
<dbReference type="InterPro" id="IPR037171">
    <property type="entry name" value="NagB/RpiA_transferase-like"/>
</dbReference>
<evidence type="ECO:0000256" key="1">
    <source>
        <dbReference type="ARBA" id="ARBA00010662"/>
    </source>
</evidence>
<dbReference type="GO" id="GO:0006098">
    <property type="term" value="P:pentose-phosphate shunt"/>
    <property type="evidence" value="ECO:0007669"/>
    <property type="project" value="InterPro"/>
</dbReference>
<dbReference type="CDD" id="cd01400">
    <property type="entry name" value="6PGL"/>
    <property type="match status" value="1"/>
</dbReference>
<dbReference type="PANTHER" id="PTHR11054">
    <property type="entry name" value="6-PHOSPHOGLUCONOLACTONASE"/>
    <property type="match status" value="1"/>
</dbReference>
<accession>D2VM51</accession>
<dbReference type="InParanoid" id="D2VM51"/>
<dbReference type="InterPro" id="IPR006148">
    <property type="entry name" value="Glc/Gal-6P_isomerase"/>
</dbReference>
<dbReference type="AlphaFoldDB" id="D2VM51"/>
<proteinExistence type="inferred from homology"/>
<dbReference type="OrthoDB" id="432544at2759"/>
<name>D2VM51_NAEGR</name>
<evidence type="ECO:0000313" key="3">
    <source>
        <dbReference type="EMBL" id="EFC42258.1"/>
    </source>
</evidence>
<dbReference type="GeneID" id="8855540"/>
<dbReference type="RefSeq" id="XP_002675002.1">
    <property type="nucleotide sequence ID" value="XM_002674956.1"/>
</dbReference>
<dbReference type="Gene3D" id="3.40.50.1360">
    <property type="match status" value="1"/>
</dbReference>
<dbReference type="eggNOG" id="KOG3147">
    <property type="taxonomic scope" value="Eukaryota"/>
</dbReference>
<reference evidence="3 4" key="1">
    <citation type="journal article" date="2010" name="Cell">
        <title>The genome of Naegleria gruberi illuminates early eukaryotic versatility.</title>
        <authorList>
            <person name="Fritz-Laylin L.K."/>
            <person name="Prochnik S.E."/>
            <person name="Ginger M.L."/>
            <person name="Dacks J.B."/>
            <person name="Carpenter M.L."/>
            <person name="Field M.C."/>
            <person name="Kuo A."/>
            <person name="Paredez A."/>
            <person name="Chapman J."/>
            <person name="Pham J."/>
            <person name="Shu S."/>
            <person name="Neupane R."/>
            <person name="Cipriano M."/>
            <person name="Mancuso J."/>
            <person name="Tu H."/>
            <person name="Salamov A."/>
            <person name="Lindquist E."/>
            <person name="Shapiro H."/>
            <person name="Lucas S."/>
            <person name="Grigoriev I.V."/>
            <person name="Cande W.Z."/>
            <person name="Fulton C."/>
            <person name="Rokhsar D.S."/>
            <person name="Dawson S.C."/>
        </authorList>
    </citation>
    <scope>NUCLEOTIDE SEQUENCE [LARGE SCALE GENOMIC DNA]</scope>
    <source>
        <strain evidence="3 4">NEG-M</strain>
    </source>
</reference>
<gene>
    <name evidence="3" type="ORF">NAEGRDRAFT_70012</name>
</gene>
<dbReference type="VEuPathDB" id="AmoebaDB:NAEGRDRAFT_70012"/>
<comment type="similarity">
    <text evidence="1">Belongs to the glucosamine/galactosamine-6-phosphate isomerase family. 6-phosphogluconolactonase subfamily.</text>
</comment>
<evidence type="ECO:0000259" key="2">
    <source>
        <dbReference type="Pfam" id="PF01182"/>
    </source>
</evidence>
<dbReference type="STRING" id="5762.D2VM51"/>
<protein>
    <submittedName>
        <fullName evidence="3">Predicted protein</fullName>
    </submittedName>
</protein>
<dbReference type="KEGG" id="ngr:NAEGRDRAFT_70012"/>
<dbReference type="Proteomes" id="UP000006671">
    <property type="component" value="Unassembled WGS sequence"/>
</dbReference>